<dbReference type="InterPro" id="IPR005471">
    <property type="entry name" value="Tscrpt_reg_IclR_N"/>
</dbReference>
<dbReference type="InterPro" id="IPR014757">
    <property type="entry name" value="Tscrpt_reg_IclR_C"/>
</dbReference>
<dbReference type="PROSITE" id="PS51078">
    <property type="entry name" value="ICLR_ED"/>
    <property type="match status" value="1"/>
</dbReference>
<organism evidence="6 7">
    <name type="scientific">Caballeronia pedi</name>
    <dbReference type="NCBI Taxonomy" id="1777141"/>
    <lineage>
        <taxon>Bacteria</taxon>
        <taxon>Pseudomonadati</taxon>
        <taxon>Pseudomonadota</taxon>
        <taxon>Betaproteobacteria</taxon>
        <taxon>Burkholderiales</taxon>
        <taxon>Burkholderiaceae</taxon>
        <taxon>Caballeronia</taxon>
    </lineage>
</organism>
<dbReference type="Pfam" id="PF01614">
    <property type="entry name" value="IclR_C"/>
    <property type="match status" value="1"/>
</dbReference>
<dbReference type="GO" id="GO:0003700">
    <property type="term" value="F:DNA-binding transcription factor activity"/>
    <property type="evidence" value="ECO:0007669"/>
    <property type="project" value="TreeGrafter"/>
</dbReference>
<dbReference type="InterPro" id="IPR029016">
    <property type="entry name" value="GAF-like_dom_sf"/>
</dbReference>
<dbReference type="AlphaFoldDB" id="A0A157ZF79"/>
<evidence type="ECO:0000259" key="5">
    <source>
        <dbReference type="PROSITE" id="PS51078"/>
    </source>
</evidence>
<dbReference type="SMART" id="SM00346">
    <property type="entry name" value="HTH_ICLR"/>
    <property type="match status" value="1"/>
</dbReference>
<dbReference type="InterPro" id="IPR036390">
    <property type="entry name" value="WH_DNA-bd_sf"/>
</dbReference>
<dbReference type="Gene3D" id="3.30.450.40">
    <property type="match status" value="1"/>
</dbReference>
<dbReference type="Proteomes" id="UP000054911">
    <property type="component" value="Unassembled WGS sequence"/>
</dbReference>
<protein>
    <submittedName>
        <fullName evidence="6">IclR family transcriptional regulator</fullName>
    </submittedName>
</protein>
<dbReference type="GO" id="GO:0003677">
    <property type="term" value="F:DNA binding"/>
    <property type="evidence" value="ECO:0007669"/>
    <property type="project" value="UniProtKB-KW"/>
</dbReference>
<evidence type="ECO:0000313" key="7">
    <source>
        <dbReference type="Proteomes" id="UP000054911"/>
    </source>
</evidence>
<dbReference type="GO" id="GO:0045892">
    <property type="term" value="P:negative regulation of DNA-templated transcription"/>
    <property type="evidence" value="ECO:0007669"/>
    <property type="project" value="TreeGrafter"/>
</dbReference>
<evidence type="ECO:0000256" key="1">
    <source>
        <dbReference type="ARBA" id="ARBA00023015"/>
    </source>
</evidence>
<dbReference type="SUPFAM" id="SSF55781">
    <property type="entry name" value="GAF domain-like"/>
    <property type="match status" value="1"/>
</dbReference>
<dbReference type="EMBL" id="FCOE02000002">
    <property type="protein sequence ID" value="SAK43547.1"/>
    <property type="molecule type" value="Genomic_DNA"/>
</dbReference>
<keyword evidence="1" id="KW-0805">Transcription regulation</keyword>
<dbReference type="SUPFAM" id="SSF46785">
    <property type="entry name" value="Winged helix' DNA-binding domain"/>
    <property type="match status" value="1"/>
</dbReference>
<proteinExistence type="predicted"/>
<dbReference type="InterPro" id="IPR050707">
    <property type="entry name" value="HTH_MetabolicPath_Reg"/>
</dbReference>
<comment type="caution">
    <text evidence="6">The sequence shown here is derived from an EMBL/GenBank/DDBJ whole genome shotgun (WGS) entry which is preliminary data.</text>
</comment>
<sequence length="257" mass="27927">MSNLLEYLHMEKTYDVPALRRASDILEALAAAAKPVRAATLAEQTGLSRSTLYLMLETLARMQWINKRDDGYMIGVGLFELGNAYVRHDKLQAAFREGAGAFINKHNEVVQLAVLDGVQVVYIAREDAHRPVRLVSDPGSRLPAHCCALGKALLAGMTDEAIVERLPERLEAVTPRTITRRAALLRELAAIRASGLAVEREEVAEGLACFAAFVGMTPAGKRVAVSTSVPVGRLDPKREKQISIGIVQLAAHLRGAL</sequence>
<evidence type="ECO:0000256" key="2">
    <source>
        <dbReference type="ARBA" id="ARBA00023125"/>
    </source>
</evidence>
<dbReference type="Gene3D" id="1.10.10.10">
    <property type="entry name" value="Winged helix-like DNA-binding domain superfamily/Winged helix DNA-binding domain"/>
    <property type="match status" value="1"/>
</dbReference>
<gene>
    <name evidence="6" type="ORF">AWB80_00621</name>
</gene>
<evidence type="ECO:0000259" key="4">
    <source>
        <dbReference type="PROSITE" id="PS51077"/>
    </source>
</evidence>
<accession>A0A157ZF79</accession>
<feature type="domain" description="IclR-ED" evidence="5">
    <location>
        <begin position="77"/>
        <end position="257"/>
    </location>
</feature>
<dbReference type="InterPro" id="IPR036388">
    <property type="entry name" value="WH-like_DNA-bd_sf"/>
</dbReference>
<keyword evidence="3" id="KW-0804">Transcription</keyword>
<dbReference type="PROSITE" id="PS51077">
    <property type="entry name" value="HTH_ICLR"/>
    <property type="match status" value="1"/>
</dbReference>
<keyword evidence="2" id="KW-0238">DNA-binding</keyword>
<dbReference type="PANTHER" id="PTHR30136:SF24">
    <property type="entry name" value="HTH-TYPE TRANSCRIPTIONAL REPRESSOR ALLR"/>
    <property type="match status" value="1"/>
</dbReference>
<feature type="domain" description="HTH iclR-type" evidence="4">
    <location>
        <begin position="16"/>
        <end position="76"/>
    </location>
</feature>
<reference evidence="6" key="1">
    <citation type="submission" date="2016-01" db="EMBL/GenBank/DDBJ databases">
        <authorList>
            <person name="Peeters C."/>
        </authorList>
    </citation>
    <scope>NUCLEOTIDE SEQUENCE [LARGE SCALE GENOMIC DNA]</scope>
    <source>
        <strain evidence="6">LMG 29323</strain>
    </source>
</reference>
<evidence type="ECO:0000313" key="6">
    <source>
        <dbReference type="EMBL" id="SAK43547.1"/>
    </source>
</evidence>
<dbReference type="STRING" id="1777141.AWB80_00621"/>
<dbReference type="Pfam" id="PF09339">
    <property type="entry name" value="HTH_IclR"/>
    <property type="match status" value="1"/>
</dbReference>
<keyword evidence="7" id="KW-1185">Reference proteome</keyword>
<dbReference type="PANTHER" id="PTHR30136">
    <property type="entry name" value="HELIX-TURN-HELIX TRANSCRIPTIONAL REGULATOR, ICLR FAMILY"/>
    <property type="match status" value="1"/>
</dbReference>
<name>A0A157ZF79_9BURK</name>
<evidence type="ECO:0000256" key="3">
    <source>
        <dbReference type="ARBA" id="ARBA00023163"/>
    </source>
</evidence>